<feature type="compositionally biased region" description="Acidic residues" evidence="4">
    <location>
        <begin position="69"/>
        <end position="84"/>
    </location>
</feature>
<comment type="subcellular location">
    <subcellularLocation>
        <location evidence="1">Nucleus</location>
    </subcellularLocation>
</comment>
<dbReference type="AlphaFoldDB" id="A0AAD4KMI1"/>
<dbReference type="GO" id="GO:0000127">
    <property type="term" value="C:transcription factor TFIIIC complex"/>
    <property type="evidence" value="ECO:0007669"/>
    <property type="project" value="TreeGrafter"/>
</dbReference>
<dbReference type="RefSeq" id="XP_046070482.1">
    <property type="nucleotide sequence ID" value="XM_046216548.1"/>
</dbReference>
<sequence>MSTRRSSRRSGARKSYTDDPFQAIGLEESEDEEDIEQSIVYKGKGKAKKRKRDESDDEFDEYAANQAELNEEEDEDEIEEEDEGIQNHEDVQSRESGVEDIEEDQVQLATTPKSTFNRGSRYRDRKMDGTVRFQSQETHSRGVYNPSEHVSKSMHLKLTFGLDNRDLLALVSTRTRWSSGIDSTFPSRTTLDKELTSTTYGPGSTHGVYVADMEREATSAWDWYHSDNLGVRFKERQFVENIGEAEARQRFLCHPEKDTHKVIFGRGDELSTVYLHNCESFNFGDCWKNRDETHKTTHKETAKKKGPKKSLKREPTEDAVISETPTQGKRRKNRYGWILNLSGKIQALSWAPNQHGSTQYLAVSVPINSDQEKKYTSLAPPAISSAFSPSPPYPGAIQIWSFDAEEREEKITKTLDVERKPKLRLVLCMEFGHIRKINWCPIPRKSRNEDAHNLGLLACVFSDGRTRIFDVKISCDSEKTEYLYVKSAAFTAIPSPTISTCMAWLSPTDIVVACANGSVAVYNILTYDASQGDREPIPYIYAPIHSTYITNMDTAYPQHPHIISTVSMDGNTRLTSLIDPTKDMVDTQRQRMGTTHISYYPHLQAFVSSDENDFLRGLTVRRFYTTTLVGRLPSSISAIATGSRWHPSAMVGSTEGSVFVMNPLRRLMHAKEPHYHARWFLHEWAKSKDWHTPNTSRFTENIEVESLSLNRATHGDGKIVNGIMTITIYDEEQQVFCLEWNPNQSCAGWAAAGMGCGLLRVEDLAMFH</sequence>
<dbReference type="InterPro" id="IPR036322">
    <property type="entry name" value="WD40_repeat_dom_sf"/>
</dbReference>
<reference evidence="5" key="1">
    <citation type="submission" date="2021-12" db="EMBL/GenBank/DDBJ databases">
        <title>Convergent genome expansion in fungi linked to evolution of root-endophyte symbiosis.</title>
        <authorList>
            <consortium name="DOE Joint Genome Institute"/>
            <person name="Ke Y.-H."/>
            <person name="Bonito G."/>
            <person name="Liao H.-L."/>
            <person name="Looney B."/>
            <person name="Rojas-Flechas A."/>
            <person name="Nash J."/>
            <person name="Hameed K."/>
            <person name="Schadt C."/>
            <person name="Martin F."/>
            <person name="Crous P.W."/>
            <person name="Miettinen O."/>
            <person name="Magnuson J.K."/>
            <person name="Labbe J."/>
            <person name="Jacobson D."/>
            <person name="Doktycz M.J."/>
            <person name="Veneault-Fourrey C."/>
            <person name="Kuo A."/>
            <person name="Mondo S."/>
            <person name="Calhoun S."/>
            <person name="Riley R."/>
            <person name="Ohm R."/>
            <person name="LaButti K."/>
            <person name="Andreopoulos B."/>
            <person name="Pangilinan J."/>
            <person name="Nolan M."/>
            <person name="Tritt A."/>
            <person name="Clum A."/>
            <person name="Lipzen A."/>
            <person name="Daum C."/>
            <person name="Barry K."/>
            <person name="Grigoriev I.V."/>
            <person name="Vilgalys R."/>
        </authorList>
    </citation>
    <scope>NUCLEOTIDE SEQUENCE</scope>
    <source>
        <strain evidence="5">PMI_201</strain>
    </source>
</reference>
<feature type="compositionally biased region" description="Basic residues" evidence="4">
    <location>
        <begin position="1"/>
        <end position="12"/>
    </location>
</feature>
<evidence type="ECO:0000256" key="1">
    <source>
        <dbReference type="ARBA" id="ARBA00004123"/>
    </source>
</evidence>
<dbReference type="SUPFAM" id="SSF50978">
    <property type="entry name" value="WD40 repeat-like"/>
    <property type="match status" value="1"/>
</dbReference>
<gene>
    <name evidence="5" type="ORF">BGW36DRAFT_382506</name>
</gene>
<feature type="compositionally biased region" description="Polar residues" evidence="4">
    <location>
        <begin position="107"/>
        <end position="118"/>
    </location>
</feature>
<evidence type="ECO:0000256" key="2">
    <source>
        <dbReference type="ARBA" id="ARBA00023163"/>
    </source>
</evidence>
<evidence type="ECO:0008006" key="7">
    <source>
        <dbReference type="Google" id="ProtNLM"/>
    </source>
</evidence>
<proteinExistence type="predicted"/>
<keyword evidence="6" id="KW-1185">Reference proteome</keyword>
<dbReference type="GO" id="GO:0006383">
    <property type="term" value="P:transcription by RNA polymerase III"/>
    <property type="evidence" value="ECO:0007669"/>
    <property type="project" value="TreeGrafter"/>
</dbReference>
<dbReference type="InterPro" id="IPR052416">
    <property type="entry name" value="GTF3C_component"/>
</dbReference>
<comment type="caution">
    <text evidence="5">The sequence shown here is derived from an EMBL/GenBank/DDBJ whole genome shotgun (WGS) entry which is preliminary data.</text>
</comment>
<evidence type="ECO:0000256" key="4">
    <source>
        <dbReference type="SAM" id="MobiDB-lite"/>
    </source>
</evidence>
<dbReference type="PANTHER" id="PTHR15052">
    <property type="entry name" value="RNA POLYMERASE III TRANSCRIPTION INITIATION FACTOR COMPLEX SUBUNIT"/>
    <property type="match status" value="1"/>
</dbReference>
<dbReference type="EMBL" id="JAJTJA010000008">
    <property type="protein sequence ID" value="KAH8695340.1"/>
    <property type="molecule type" value="Genomic_DNA"/>
</dbReference>
<dbReference type="GO" id="GO:0005634">
    <property type="term" value="C:nucleus"/>
    <property type="evidence" value="ECO:0007669"/>
    <property type="project" value="UniProtKB-SubCell"/>
</dbReference>
<dbReference type="InterPro" id="IPR015943">
    <property type="entry name" value="WD40/YVTN_repeat-like_dom_sf"/>
</dbReference>
<organism evidence="5 6">
    <name type="scientific">Talaromyces proteolyticus</name>
    <dbReference type="NCBI Taxonomy" id="1131652"/>
    <lineage>
        <taxon>Eukaryota</taxon>
        <taxon>Fungi</taxon>
        <taxon>Dikarya</taxon>
        <taxon>Ascomycota</taxon>
        <taxon>Pezizomycotina</taxon>
        <taxon>Eurotiomycetes</taxon>
        <taxon>Eurotiomycetidae</taxon>
        <taxon>Eurotiales</taxon>
        <taxon>Trichocomaceae</taxon>
        <taxon>Talaromyces</taxon>
        <taxon>Talaromyces sect. Bacilispori</taxon>
    </lineage>
</organism>
<keyword evidence="3" id="KW-0539">Nucleus</keyword>
<accession>A0AAD4KMI1</accession>
<evidence type="ECO:0000313" key="5">
    <source>
        <dbReference type="EMBL" id="KAH8695340.1"/>
    </source>
</evidence>
<feature type="region of interest" description="Disordered" evidence="4">
    <location>
        <begin position="294"/>
        <end position="328"/>
    </location>
</feature>
<dbReference type="Proteomes" id="UP001201262">
    <property type="component" value="Unassembled WGS sequence"/>
</dbReference>
<feature type="compositionally biased region" description="Basic residues" evidence="4">
    <location>
        <begin position="301"/>
        <end position="311"/>
    </location>
</feature>
<evidence type="ECO:0000313" key="6">
    <source>
        <dbReference type="Proteomes" id="UP001201262"/>
    </source>
</evidence>
<protein>
    <recommendedName>
        <fullName evidence="7">Transcription factor TFIIIC complex subunit Tfc6</fullName>
    </recommendedName>
</protein>
<dbReference type="GeneID" id="70246835"/>
<dbReference type="PANTHER" id="PTHR15052:SF2">
    <property type="entry name" value="GENERAL TRANSCRIPTION FACTOR 3C POLYPEPTIDE 2"/>
    <property type="match status" value="1"/>
</dbReference>
<name>A0AAD4KMI1_9EURO</name>
<dbReference type="Gene3D" id="2.130.10.10">
    <property type="entry name" value="YVTN repeat-like/Quinoprotein amine dehydrogenase"/>
    <property type="match status" value="1"/>
</dbReference>
<feature type="compositionally biased region" description="Acidic residues" evidence="4">
    <location>
        <begin position="27"/>
        <end position="36"/>
    </location>
</feature>
<evidence type="ECO:0000256" key="3">
    <source>
        <dbReference type="ARBA" id="ARBA00023242"/>
    </source>
</evidence>
<feature type="compositionally biased region" description="Basic and acidic residues" evidence="4">
    <location>
        <begin position="85"/>
        <end position="97"/>
    </location>
</feature>
<keyword evidence="2" id="KW-0804">Transcription</keyword>
<feature type="region of interest" description="Disordered" evidence="4">
    <location>
        <begin position="1"/>
        <end position="129"/>
    </location>
</feature>